<dbReference type="PATRIC" id="fig|37919.13.peg.7368"/>
<evidence type="ECO:0000313" key="12">
    <source>
        <dbReference type="Proteomes" id="UP000186108"/>
    </source>
</evidence>
<sequence length="409" mass="43588">MNGLPNAGGKKDRGKPVSESTHTAAHEFKHSDVRTSILDDLALSRAELLVLTDEAAAMTTAGQRIREIGDFDMSLVGRIEVDGAMVHRSWQGTKSNALHRLVVPEGVGLGGKSIMLQKPVWVRDYLSDAGITHDFDALVAQEALRGMLAVPMVYEGRVLGAVYVGTREYSSFGDRVIAEIQSTAATAAVTLVSAQRAAAQTELAIEAERNRLAESLHDSVSPVLFRIGAELQSLRALGDAQAIHDRLQEITDQVHAVNASIRRSLTDLSARPPERELPVGIEEDCQSFALRTGIPARFVPLTESPDLDVSRVEALQRLVREALVNVEKHADASTVVVSLSVRSGRVTVVISDDGRGVDGADDPVRGSQLGLGLAAGRLERLGGGMSVVSDDESGTTVRGWVDAIDGSGA</sequence>
<dbReference type="InterPro" id="IPR029016">
    <property type="entry name" value="GAF-like_dom_sf"/>
</dbReference>
<dbReference type="InterPro" id="IPR036890">
    <property type="entry name" value="HATPase_C_sf"/>
</dbReference>
<dbReference type="EMBL" id="CP009111">
    <property type="protein sequence ID" value="ANS31616.1"/>
    <property type="molecule type" value="Genomic_DNA"/>
</dbReference>
<dbReference type="PANTHER" id="PTHR24421:SF10">
    <property type="entry name" value="NITRATE_NITRITE SENSOR PROTEIN NARQ"/>
    <property type="match status" value="1"/>
</dbReference>
<dbReference type="Pfam" id="PF02518">
    <property type="entry name" value="HATPase_c"/>
    <property type="match status" value="1"/>
</dbReference>
<dbReference type="InterPro" id="IPR003018">
    <property type="entry name" value="GAF"/>
</dbReference>
<keyword evidence="6 11" id="KW-0418">Kinase</keyword>
<dbReference type="GO" id="GO:0016020">
    <property type="term" value="C:membrane"/>
    <property type="evidence" value="ECO:0007669"/>
    <property type="project" value="InterPro"/>
</dbReference>
<evidence type="ECO:0000256" key="8">
    <source>
        <dbReference type="ARBA" id="ARBA00023012"/>
    </source>
</evidence>
<evidence type="ECO:0000256" key="2">
    <source>
        <dbReference type="ARBA" id="ARBA00012438"/>
    </source>
</evidence>
<dbReference type="Pfam" id="PF13185">
    <property type="entry name" value="GAF_2"/>
    <property type="match status" value="1"/>
</dbReference>
<comment type="catalytic activity">
    <reaction evidence="1">
        <text>ATP + protein L-histidine = ADP + protein N-phospho-L-histidine.</text>
        <dbReference type="EC" id="2.7.13.3"/>
    </reaction>
</comment>
<evidence type="ECO:0000256" key="6">
    <source>
        <dbReference type="ARBA" id="ARBA00022777"/>
    </source>
</evidence>
<dbReference type="SMART" id="SM00387">
    <property type="entry name" value="HATPase_c"/>
    <property type="match status" value="1"/>
</dbReference>
<dbReference type="SUPFAM" id="SSF55781">
    <property type="entry name" value="GAF domain-like"/>
    <property type="match status" value="1"/>
</dbReference>
<evidence type="ECO:0000259" key="10">
    <source>
        <dbReference type="SMART" id="SM00387"/>
    </source>
</evidence>
<feature type="domain" description="Histidine kinase/HSP90-like ATPase" evidence="10">
    <location>
        <begin position="310"/>
        <end position="405"/>
    </location>
</feature>
<evidence type="ECO:0000313" key="11">
    <source>
        <dbReference type="EMBL" id="ANS31616.1"/>
    </source>
</evidence>
<dbReference type="SUPFAM" id="SSF55874">
    <property type="entry name" value="ATPase domain of HSP90 chaperone/DNA topoisomerase II/histidine kinase"/>
    <property type="match status" value="1"/>
</dbReference>
<dbReference type="Gene3D" id="1.20.5.1930">
    <property type="match status" value="1"/>
</dbReference>
<dbReference type="InterPro" id="IPR011712">
    <property type="entry name" value="Sig_transdc_His_kin_sub3_dim/P"/>
</dbReference>
<dbReference type="GO" id="GO:0005524">
    <property type="term" value="F:ATP binding"/>
    <property type="evidence" value="ECO:0007669"/>
    <property type="project" value="UniProtKB-KW"/>
</dbReference>
<proteinExistence type="predicted"/>
<dbReference type="Pfam" id="PF07730">
    <property type="entry name" value="HisKA_3"/>
    <property type="match status" value="1"/>
</dbReference>
<keyword evidence="4" id="KW-0808">Transferase</keyword>
<dbReference type="GO" id="GO:0000155">
    <property type="term" value="F:phosphorelay sensor kinase activity"/>
    <property type="evidence" value="ECO:0007669"/>
    <property type="project" value="InterPro"/>
</dbReference>
<accession>A0A1B1KG87</accession>
<evidence type="ECO:0000256" key="5">
    <source>
        <dbReference type="ARBA" id="ARBA00022741"/>
    </source>
</evidence>
<gene>
    <name evidence="11" type="ORF">R1CP_35040</name>
</gene>
<dbReference type="CDD" id="cd16917">
    <property type="entry name" value="HATPase_UhpB-NarQ-NarX-like"/>
    <property type="match status" value="1"/>
</dbReference>
<evidence type="ECO:0000256" key="3">
    <source>
        <dbReference type="ARBA" id="ARBA00022553"/>
    </source>
</evidence>
<keyword evidence="8" id="KW-0902">Two-component regulatory system</keyword>
<dbReference type="InterPro" id="IPR050482">
    <property type="entry name" value="Sensor_HK_TwoCompSys"/>
</dbReference>
<dbReference type="GO" id="GO:0046983">
    <property type="term" value="F:protein dimerization activity"/>
    <property type="evidence" value="ECO:0007669"/>
    <property type="project" value="InterPro"/>
</dbReference>
<dbReference type="EC" id="2.7.13.3" evidence="2"/>
<dbReference type="AlphaFoldDB" id="A0A1B1KG87"/>
<dbReference type="PANTHER" id="PTHR24421">
    <property type="entry name" value="NITRATE/NITRITE SENSOR PROTEIN NARX-RELATED"/>
    <property type="match status" value="1"/>
</dbReference>
<dbReference type="Gene3D" id="3.30.565.10">
    <property type="entry name" value="Histidine kinase-like ATPase, C-terminal domain"/>
    <property type="match status" value="1"/>
</dbReference>
<evidence type="ECO:0000256" key="1">
    <source>
        <dbReference type="ARBA" id="ARBA00000085"/>
    </source>
</evidence>
<evidence type="ECO:0000256" key="7">
    <source>
        <dbReference type="ARBA" id="ARBA00022840"/>
    </source>
</evidence>
<keyword evidence="3" id="KW-0597">Phosphoprotein</keyword>
<reference evidence="11 12" key="1">
    <citation type="submission" date="2014-07" db="EMBL/GenBank/DDBJ databases">
        <authorList>
            <person name="Zhang J.E."/>
            <person name="Yang H."/>
            <person name="Guo J."/>
            <person name="Deng Z."/>
            <person name="Luo H."/>
            <person name="Luo M."/>
            <person name="Zhao B."/>
        </authorList>
    </citation>
    <scope>NUCLEOTIDE SEQUENCE [LARGE SCALE GENOMIC DNA]</scope>
    <source>
        <strain evidence="11 12">1CP</strain>
    </source>
</reference>
<name>A0A1B1KG87_RHOOP</name>
<keyword evidence="5" id="KW-0547">Nucleotide-binding</keyword>
<evidence type="ECO:0000256" key="4">
    <source>
        <dbReference type="ARBA" id="ARBA00022679"/>
    </source>
</evidence>
<keyword evidence="7" id="KW-0067">ATP-binding</keyword>
<feature type="region of interest" description="Disordered" evidence="9">
    <location>
        <begin position="1"/>
        <end position="26"/>
    </location>
</feature>
<evidence type="ECO:0000256" key="9">
    <source>
        <dbReference type="SAM" id="MobiDB-lite"/>
    </source>
</evidence>
<dbReference type="InterPro" id="IPR003594">
    <property type="entry name" value="HATPase_dom"/>
</dbReference>
<organism evidence="11 12">
    <name type="scientific">Rhodococcus opacus</name>
    <name type="common">Nocardia opaca</name>
    <dbReference type="NCBI Taxonomy" id="37919"/>
    <lineage>
        <taxon>Bacteria</taxon>
        <taxon>Bacillati</taxon>
        <taxon>Actinomycetota</taxon>
        <taxon>Actinomycetes</taxon>
        <taxon>Mycobacteriales</taxon>
        <taxon>Nocardiaceae</taxon>
        <taxon>Rhodococcus</taxon>
    </lineage>
</organism>
<protein>
    <recommendedName>
        <fullName evidence="2">histidine kinase</fullName>
        <ecNumber evidence="2">2.7.13.3</ecNumber>
    </recommendedName>
</protein>
<dbReference type="Proteomes" id="UP000186108">
    <property type="component" value="Chromosome"/>
</dbReference>
<dbReference type="Gene3D" id="3.30.450.40">
    <property type="match status" value="1"/>
</dbReference>